<evidence type="ECO:0000313" key="2">
    <source>
        <dbReference type="Proteomes" id="UP000002971"/>
    </source>
</evidence>
<dbReference type="EMBL" id="AFOJ01000002">
    <property type="protein sequence ID" value="EGM53230.1"/>
    <property type="molecule type" value="Genomic_DNA"/>
</dbReference>
<comment type="caution">
    <text evidence="1">The sequence shown here is derived from an EMBL/GenBank/DDBJ whole genome shotgun (WGS) entry which is preliminary data.</text>
</comment>
<organism evidence="1 2">
    <name type="scientific">Ligilactobacillus ruminis SPM0211</name>
    <dbReference type="NCBI Taxonomy" id="1040964"/>
    <lineage>
        <taxon>Bacteria</taxon>
        <taxon>Bacillati</taxon>
        <taxon>Bacillota</taxon>
        <taxon>Bacilli</taxon>
        <taxon>Lactobacillales</taxon>
        <taxon>Lactobacillaceae</taxon>
        <taxon>Ligilactobacillus</taxon>
    </lineage>
</organism>
<evidence type="ECO:0000313" key="1">
    <source>
        <dbReference type="EMBL" id="EGM53230.1"/>
    </source>
</evidence>
<gene>
    <name evidence="1" type="ORF">LRU_00366</name>
</gene>
<reference evidence="1 2" key="1">
    <citation type="journal article" date="2011" name="J. Bacteriol.">
        <title>Genome Sequence of Lactobacillus ruminis SPM0211, Isolated from a Fecal Sample from a Healthy Korean.</title>
        <authorList>
            <person name="Lee S."/>
            <person name="Cho Y.J."/>
            <person name="Lee A.H."/>
            <person name="Chun J."/>
            <person name="Ha N.J."/>
            <person name="Ko G."/>
        </authorList>
    </citation>
    <scope>NUCLEOTIDE SEQUENCE [LARGE SCALE GENOMIC DNA]</scope>
    <source>
        <strain evidence="1 2">SPM0211</strain>
    </source>
</reference>
<accession>F7QY81</accession>
<protein>
    <submittedName>
        <fullName evidence="1">Uncharacterized protein</fullName>
    </submittedName>
</protein>
<name>F7QY81_9LACO</name>
<dbReference type="Proteomes" id="UP000002971">
    <property type="component" value="Unassembled WGS sequence"/>
</dbReference>
<sequence>MSGIFYFIKYSAAQGKISFKIYRHVLFLGCSAMAGDCHESAKTRPHPGF</sequence>
<proteinExistence type="predicted"/>
<dbReference type="AlphaFoldDB" id="F7QY81"/>